<reference evidence="2 3" key="1">
    <citation type="submission" date="2019-01" db="EMBL/GenBank/DDBJ databases">
        <title>Sequencing of cultivated peanut Arachis hypogaea provides insights into genome evolution and oil improvement.</title>
        <authorList>
            <person name="Chen X."/>
        </authorList>
    </citation>
    <scope>NUCLEOTIDE SEQUENCE [LARGE SCALE GENOMIC DNA]</scope>
    <source>
        <strain evidence="3">cv. Fuhuasheng</strain>
        <tissue evidence="2">Leaves</tissue>
    </source>
</reference>
<evidence type="ECO:0000313" key="2">
    <source>
        <dbReference type="EMBL" id="RYR15247.1"/>
    </source>
</evidence>
<keyword evidence="3" id="KW-1185">Reference proteome</keyword>
<keyword evidence="1" id="KW-0732">Signal</keyword>
<evidence type="ECO:0000256" key="1">
    <source>
        <dbReference type="SAM" id="SignalP"/>
    </source>
</evidence>
<gene>
    <name evidence="2" type="ORF">Ahy_B04g071973</name>
</gene>
<evidence type="ECO:0000313" key="3">
    <source>
        <dbReference type="Proteomes" id="UP000289738"/>
    </source>
</evidence>
<dbReference type="AlphaFoldDB" id="A0A444ZM39"/>
<dbReference type="EMBL" id="SDMP01000014">
    <property type="protein sequence ID" value="RYR15247.1"/>
    <property type="molecule type" value="Genomic_DNA"/>
</dbReference>
<accession>A0A444ZM39</accession>
<comment type="caution">
    <text evidence="2">The sequence shown here is derived from an EMBL/GenBank/DDBJ whole genome shotgun (WGS) entry which is preliminary data.</text>
</comment>
<proteinExistence type="predicted"/>
<sequence>MKAFTNVLIILLVFSIGIGNERLMKGTECVSKNCTETLANTGNINLCGSSNGHQCEDSCKKYYGWNATGSCNDINCVCQYSCFNF</sequence>
<protein>
    <recommendedName>
        <fullName evidence="4">Defensin-like protein</fullName>
    </recommendedName>
</protein>
<feature type="signal peptide" evidence="1">
    <location>
        <begin position="1"/>
        <end position="19"/>
    </location>
</feature>
<name>A0A444ZM39_ARAHY</name>
<feature type="chain" id="PRO_5019135125" description="Defensin-like protein" evidence="1">
    <location>
        <begin position="20"/>
        <end position="85"/>
    </location>
</feature>
<organism evidence="2 3">
    <name type="scientific">Arachis hypogaea</name>
    <name type="common">Peanut</name>
    <dbReference type="NCBI Taxonomy" id="3818"/>
    <lineage>
        <taxon>Eukaryota</taxon>
        <taxon>Viridiplantae</taxon>
        <taxon>Streptophyta</taxon>
        <taxon>Embryophyta</taxon>
        <taxon>Tracheophyta</taxon>
        <taxon>Spermatophyta</taxon>
        <taxon>Magnoliopsida</taxon>
        <taxon>eudicotyledons</taxon>
        <taxon>Gunneridae</taxon>
        <taxon>Pentapetalae</taxon>
        <taxon>rosids</taxon>
        <taxon>fabids</taxon>
        <taxon>Fabales</taxon>
        <taxon>Fabaceae</taxon>
        <taxon>Papilionoideae</taxon>
        <taxon>50 kb inversion clade</taxon>
        <taxon>dalbergioids sensu lato</taxon>
        <taxon>Dalbergieae</taxon>
        <taxon>Pterocarpus clade</taxon>
        <taxon>Arachis</taxon>
    </lineage>
</organism>
<evidence type="ECO:0008006" key="4">
    <source>
        <dbReference type="Google" id="ProtNLM"/>
    </source>
</evidence>
<dbReference type="Proteomes" id="UP000289738">
    <property type="component" value="Chromosome B04"/>
</dbReference>